<name>A0AB74VFF9_CLOBE</name>
<accession>A0AB74VFF9</accession>
<evidence type="ECO:0008006" key="3">
    <source>
        <dbReference type="Google" id="ProtNLM"/>
    </source>
</evidence>
<dbReference type="RefSeq" id="WP_077869377.1">
    <property type="nucleotide sequence ID" value="NZ_BKAK01000085.1"/>
</dbReference>
<organism evidence="1 2">
    <name type="scientific">Clostridium beijerinckii</name>
    <name type="common">Clostridium MP</name>
    <dbReference type="NCBI Taxonomy" id="1520"/>
    <lineage>
        <taxon>Bacteria</taxon>
        <taxon>Bacillati</taxon>
        <taxon>Bacillota</taxon>
        <taxon>Clostridia</taxon>
        <taxon>Eubacteriales</taxon>
        <taxon>Clostridiaceae</taxon>
        <taxon>Clostridium</taxon>
    </lineage>
</organism>
<dbReference type="EMBL" id="CP073653">
    <property type="protein sequence ID" value="QUN35216.1"/>
    <property type="molecule type" value="Genomic_DNA"/>
</dbReference>
<evidence type="ECO:0000313" key="2">
    <source>
        <dbReference type="Proteomes" id="UP000679373"/>
    </source>
</evidence>
<dbReference type="AlphaFoldDB" id="A0AB74VFF9"/>
<reference evidence="1" key="1">
    <citation type="submission" date="2021-04" db="EMBL/GenBank/DDBJ databases">
        <title>Complete genome sequence of the type strain Clostridium beijerinckii NRRL B-598.</title>
        <authorList>
            <person name="Sedlar K."/>
            <person name="Branska B."/>
            <person name="Bezdicek M."/>
            <person name="Nykrynova M."/>
            <person name="Lengerova M."/>
            <person name="Skutkova H."/>
            <person name="Patakova P."/>
        </authorList>
    </citation>
    <scope>NUCLEOTIDE SEQUENCE</scope>
    <source>
        <strain evidence="1">DSM 791</strain>
    </source>
</reference>
<sequence length="337" mass="39352">MKRKLLFGCGVVILLSLVLLITVRHYNRTNVVVNGKDNIYIMSTYDYKTTYSIYNTYNKSVKNVFFRENKNYSDFNIDEINNTIYYSELGDKKYDIYKAELSNESKKATSVLNANYSGDIFDVSDNKIIFRTPTKNRKSYTLGVYSLKDSTTELWNNKDDDVYIFNFYWDKYNHKIYTIERSINEMESGQIPTHKIFKYDEEGKNKQLLYSTDKSINNISVNNQGDKIIFDATTIENNMPTNKIYLLDLNDNSEQILIQPNDKFQDINISSVKYPKFLLSENGFYFLGTTPKSKIIQELEGSTPIMSNAIYYYDFDSKKISMIFGDTDFVINSFKIS</sequence>
<keyword evidence="2" id="KW-1185">Reference proteome</keyword>
<dbReference type="GeneID" id="66347962"/>
<protein>
    <recommendedName>
        <fullName evidence="3">DUF5050 domain-containing protein</fullName>
    </recommendedName>
</protein>
<dbReference type="Proteomes" id="UP000679373">
    <property type="component" value="Chromosome"/>
</dbReference>
<dbReference type="SUPFAM" id="SSF69304">
    <property type="entry name" value="Tricorn protease N-terminal domain"/>
    <property type="match status" value="1"/>
</dbReference>
<proteinExistence type="predicted"/>
<gene>
    <name evidence="1" type="ORF">KEC93_25525</name>
</gene>
<evidence type="ECO:0000313" key="1">
    <source>
        <dbReference type="EMBL" id="QUN35216.1"/>
    </source>
</evidence>